<dbReference type="InterPro" id="IPR008920">
    <property type="entry name" value="TF_FadR/GntR_C"/>
</dbReference>
<dbReference type="RefSeq" id="WP_154761189.1">
    <property type="nucleotide sequence ID" value="NZ_WMBA01000089.1"/>
</dbReference>
<dbReference type="SUPFAM" id="SSF48008">
    <property type="entry name" value="GntR ligand-binding domain-like"/>
    <property type="match status" value="1"/>
</dbReference>
<dbReference type="Gene3D" id="1.10.10.10">
    <property type="entry name" value="Winged helix-like DNA-binding domain superfamily/Winged helix DNA-binding domain"/>
    <property type="match status" value="1"/>
</dbReference>
<evidence type="ECO:0000256" key="3">
    <source>
        <dbReference type="ARBA" id="ARBA00023163"/>
    </source>
</evidence>
<protein>
    <submittedName>
        <fullName evidence="5">FCD domain-containing protein</fullName>
    </submittedName>
</protein>
<dbReference type="GO" id="GO:0003700">
    <property type="term" value="F:DNA-binding transcription factor activity"/>
    <property type="evidence" value="ECO:0007669"/>
    <property type="project" value="InterPro"/>
</dbReference>
<name>A0A6N7ZBJ2_9PSEU</name>
<dbReference type="InterPro" id="IPR036388">
    <property type="entry name" value="WH-like_DNA-bd_sf"/>
</dbReference>
<evidence type="ECO:0000256" key="2">
    <source>
        <dbReference type="ARBA" id="ARBA00023125"/>
    </source>
</evidence>
<dbReference type="SUPFAM" id="SSF46785">
    <property type="entry name" value="Winged helix' DNA-binding domain"/>
    <property type="match status" value="1"/>
</dbReference>
<dbReference type="Gene3D" id="1.20.120.530">
    <property type="entry name" value="GntR ligand-binding domain-like"/>
    <property type="match status" value="1"/>
</dbReference>
<sequence>MARTGTSDTLASHVYEQLRAAILAGEHAPGERLMPAELRGRFGVSISVIREALSRLAEQRIVKSVYNHGFQVTPLSRKDLVDLTDLRVEVEGYALRRAIAKGDIAWESQVVAAHHTLAATPPRSAEQPDRTSDAWAQAHRAFHQTLIAACDMPILLDFCGSLFDASELYRRLSVPVAAGRRDVPREHREIMEATLARDTDLATRRLEAHFRKTTSLVLKLLPAEDGAGDT</sequence>
<dbReference type="Pfam" id="PF00392">
    <property type="entry name" value="GntR"/>
    <property type="match status" value="1"/>
</dbReference>
<comment type="caution">
    <text evidence="5">The sequence shown here is derived from an EMBL/GenBank/DDBJ whole genome shotgun (WGS) entry which is preliminary data.</text>
</comment>
<dbReference type="CDD" id="cd07377">
    <property type="entry name" value="WHTH_GntR"/>
    <property type="match status" value="1"/>
</dbReference>
<dbReference type="InterPro" id="IPR011711">
    <property type="entry name" value="GntR_C"/>
</dbReference>
<dbReference type="InterPro" id="IPR036390">
    <property type="entry name" value="WH_DNA-bd_sf"/>
</dbReference>
<dbReference type="PANTHER" id="PTHR43537">
    <property type="entry name" value="TRANSCRIPTIONAL REGULATOR, GNTR FAMILY"/>
    <property type="match status" value="1"/>
</dbReference>
<dbReference type="PANTHER" id="PTHR43537:SF20">
    <property type="entry name" value="HTH-TYPE TRANSCRIPTIONAL REPRESSOR GLAR"/>
    <property type="match status" value="1"/>
</dbReference>
<dbReference type="InterPro" id="IPR000524">
    <property type="entry name" value="Tscrpt_reg_HTH_GntR"/>
</dbReference>
<dbReference type="SMART" id="SM00345">
    <property type="entry name" value="HTH_GNTR"/>
    <property type="match status" value="1"/>
</dbReference>
<proteinExistence type="predicted"/>
<dbReference type="Proteomes" id="UP000440096">
    <property type="component" value="Unassembled WGS sequence"/>
</dbReference>
<reference evidence="5 6" key="1">
    <citation type="submission" date="2019-11" db="EMBL/GenBank/DDBJ databases">
        <title>Draft genome of Amycolatopsis RM579.</title>
        <authorList>
            <person name="Duangmal K."/>
            <person name="Mingma R."/>
        </authorList>
    </citation>
    <scope>NUCLEOTIDE SEQUENCE [LARGE SCALE GENOMIC DNA]</scope>
    <source>
        <strain evidence="5 6">RM579</strain>
    </source>
</reference>
<dbReference type="SMART" id="SM00895">
    <property type="entry name" value="FCD"/>
    <property type="match status" value="1"/>
</dbReference>
<dbReference type="GO" id="GO:0003677">
    <property type="term" value="F:DNA binding"/>
    <property type="evidence" value="ECO:0007669"/>
    <property type="project" value="UniProtKB-KW"/>
</dbReference>
<dbReference type="OrthoDB" id="8680240at2"/>
<keyword evidence="6" id="KW-1185">Reference proteome</keyword>
<evidence type="ECO:0000256" key="1">
    <source>
        <dbReference type="ARBA" id="ARBA00023015"/>
    </source>
</evidence>
<keyword evidence="3" id="KW-0804">Transcription</keyword>
<feature type="domain" description="HTH gntR-type" evidence="4">
    <location>
        <begin position="8"/>
        <end position="75"/>
    </location>
</feature>
<gene>
    <name evidence="5" type="ORF">GKO32_34885</name>
</gene>
<dbReference type="EMBL" id="WMBA01000089">
    <property type="protein sequence ID" value="MTD59132.1"/>
    <property type="molecule type" value="Genomic_DNA"/>
</dbReference>
<dbReference type="Pfam" id="PF07729">
    <property type="entry name" value="FCD"/>
    <property type="match status" value="1"/>
</dbReference>
<keyword evidence="1" id="KW-0805">Transcription regulation</keyword>
<evidence type="ECO:0000313" key="6">
    <source>
        <dbReference type="Proteomes" id="UP000440096"/>
    </source>
</evidence>
<organism evidence="5 6">
    <name type="scientific">Amycolatopsis pithecellobii</name>
    <dbReference type="NCBI Taxonomy" id="664692"/>
    <lineage>
        <taxon>Bacteria</taxon>
        <taxon>Bacillati</taxon>
        <taxon>Actinomycetota</taxon>
        <taxon>Actinomycetes</taxon>
        <taxon>Pseudonocardiales</taxon>
        <taxon>Pseudonocardiaceae</taxon>
        <taxon>Amycolatopsis</taxon>
    </lineage>
</organism>
<evidence type="ECO:0000259" key="4">
    <source>
        <dbReference type="PROSITE" id="PS50949"/>
    </source>
</evidence>
<keyword evidence="2" id="KW-0238">DNA-binding</keyword>
<accession>A0A6N7ZBJ2</accession>
<evidence type="ECO:0000313" key="5">
    <source>
        <dbReference type="EMBL" id="MTD59132.1"/>
    </source>
</evidence>
<dbReference type="PROSITE" id="PS50949">
    <property type="entry name" value="HTH_GNTR"/>
    <property type="match status" value="1"/>
</dbReference>
<dbReference type="AlphaFoldDB" id="A0A6N7ZBJ2"/>